<keyword evidence="10" id="KW-1133">Transmembrane helix</keyword>
<proteinExistence type="inferred from homology"/>
<gene>
    <name evidence="11" type="ORF">LY79DRAFT_678464</name>
</gene>
<dbReference type="InterPro" id="IPR036396">
    <property type="entry name" value="Cyt_P450_sf"/>
</dbReference>
<sequence length="500" mass="57117">MVISYDISNFKSTLLTAVLTVVFLSLGIIPLSRIIYNIYLHPLCNYPGPKLYAATGLAHSRMVLSGRAHKKLEELHKQYGPVVRIGPNIIDWADPRAFKDLMGHSRGSSTENYRDPIKAGGKPYGIIYANREDHARIRRVLAHGFSAQSMVKQQPLIQNQINLLIQRLHENCENGKRALNMVAWYNFATFDIMGDLAFGEPFGCLERSDYHPWVSSIFDSLHARVYRNAFKQFWITSQLTKWLIPENLKQKENLHQQLSKDKIQRRIASSESRPDFIQSMMMREGALAMSKLEIEATADTLIIGGSETTGTVLSGATFFLMTHPDAMARVAKEVRSSFSAEQEIDILSVQKLQYMLAALDETMRLYPVLPTGISRIIKPGGDYICEKFVPEGTRVMISQWPMYRDKKRFVQPDDFIPERFLDDPKFKDEDKGALQPFGYGPRNCIGRNLAIAEMRVILARVIWNFDLQIAEDSRNWLEQDLYGIWKKGPLNVRLIPRKGT</sequence>
<evidence type="ECO:0000256" key="9">
    <source>
        <dbReference type="RuleBase" id="RU000461"/>
    </source>
</evidence>
<evidence type="ECO:0000256" key="1">
    <source>
        <dbReference type="ARBA" id="ARBA00001971"/>
    </source>
</evidence>
<dbReference type="InterPro" id="IPR017972">
    <property type="entry name" value="Cyt_P450_CS"/>
</dbReference>
<dbReference type="PROSITE" id="PS00086">
    <property type="entry name" value="CYTOCHROME_P450"/>
    <property type="match status" value="1"/>
</dbReference>
<dbReference type="PANTHER" id="PTHR24305">
    <property type="entry name" value="CYTOCHROME P450"/>
    <property type="match status" value="1"/>
</dbReference>
<evidence type="ECO:0000256" key="2">
    <source>
        <dbReference type="ARBA" id="ARBA00010617"/>
    </source>
</evidence>
<evidence type="ECO:0000313" key="12">
    <source>
        <dbReference type="Proteomes" id="UP001230504"/>
    </source>
</evidence>
<evidence type="ECO:0000256" key="7">
    <source>
        <dbReference type="ARBA" id="ARBA00023033"/>
    </source>
</evidence>
<comment type="similarity">
    <text evidence="2 9">Belongs to the cytochrome P450 family.</text>
</comment>
<dbReference type="GeneID" id="85448740"/>
<dbReference type="SUPFAM" id="SSF48264">
    <property type="entry name" value="Cytochrome P450"/>
    <property type="match status" value="1"/>
</dbReference>
<dbReference type="InterPro" id="IPR002401">
    <property type="entry name" value="Cyt_P450_E_grp-I"/>
</dbReference>
<dbReference type="GO" id="GO:0020037">
    <property type="term" value="F:heme binding"/>
    <property type="evidence" value="ECO:0007669"/>
    <property type="project" value="InterPro"/>
</dbReference>
<keyword evidence="4 8" id="KW-0479">Metal-binding</keyword>
<feature type="binding site" description="axial binding residue" evidence="8">
    <location>
        <position position="444"/>
    </location>
    <ligand>
        <name>heme</name>
        <dbReference type="ChEBI" id="CHEBI:30413"/>
    </ligand>
    <ligandPart>
        <name>Fe</name>
        <dbReference type="ChEBI" id="CHEBI:18248"/>
    </ligandPart>
</feature>
<evidence type="ECO:0000256" key="3">
    <source>
        <dbReference type="ARBA" id="ARBA00022617"/>
    </source>
</evidence>
<keyword evidence="12" id="KW-1185">Reference proteome</keyword>
<dbReference type="Pfam" id="PF00067">
    <property type="entry name" value="p450"/>
    <property type="match status" value="1"/>
</dbReference>
<dbReference type="GO" id="GO:0016705">
    <property type="term" value="F:oxidoreductase activity, acting on paired donors, with incorporation or reduction of molecular oxygen"/>
    <property type="evidence" value="ECO:0007669"/>
    <property type="project" value="InterPro"/>
</dbReference>
<dbReference type="CDD" id="cd11058">
    <property type="entry name" value="CYP60B-like"/>
    <property type="match status" value="1"/>
</dbReference>
<dbReference type="Gene3D" id="1.10.630.10">
    <property type="entry name" value="Cytochrome P450"/>
    <property type="match status" value="1"/>
</dbReference>
<evidence type="ECO:0000256" key="4">
    <source>
        <dbReference type="ARBA" id="ARBA00022723"/>
    </source>
</evidence>
<dbReference type="InterPro" id="IPR050121">
    <property type="entry name" value="Cytochrome_P450_monoxygenase"/>
</dbReference>
<dbReference type="GO" id="GO:0005506">
    <property type="term" value="F:iron ion binding"/>
    <property type="evidence" value="ECO:0007669"/>
    <property type="project" value="InterPro"/>
</dbReference>
<evidence type="ECO:0000256" key="10">
    <source>
        <dbReference type="SAM" id="Phobius"/>
    </source>
</evidence>
<keyword evidence="10" id="KW-0812">Transmembrane</keyword>
<keyword evidence="6 8" id="KW-0408">Iron</keyword>
<comment type="caution">
    <text evidence="11">The sequence shown here is derived from an EMBL/GenBank/DDBJ whole genome shotgun (WGS) entry which is preliminary data.</text>
</comment>
<name>A0AAD8PMJ9_9PEZI</name>
<accession>A0AAD8PMJ9</accession>
<evidence type="ECO:0000256" key="5">
    <source>
        <dbReference type="ARBA" id="ARBA00023002"/>
    </source>
</evidence>
<keyword evidence="7 9" id="KW-0503">Monooxygenase</keyword>
<dbReference type="PANTHER" id="PTHR24305:SF230">
    <property type="entry name" value="P450, PUTATIVE (EUROFUNG)-RELATED"/>
    <property type="match status" value="1"/>
</dbReference>
<evidence type="ECO:0000256" key="8">
    <source>
        <dbReference type="PIRSR" id="PIRSR602401-1"/>
    </source>
</evidence>
<dbReference type="Proteomes" id="UP001230504">
    <property type="component" value="Unassembled WGS sequence"/>
</dbReference>
<keyword evidence="5 9" id="KW-0560">Oxidoreductase</keyword>
<dbReference type="PRINTS" id="PR00385">
    <property type="entry name" value="P450"/>
</dbReference>
<dbReference type="AlphaFoldDB" id="A0AAD8PMJ9"/>
<keyword evidence="3 8" id="KW-0349">Heme</keyword>
<keyword evidence="10" id="KW-0472">Membrane</keyword>
<dbReference type="GO" id="GO:0004497">
    <property type="term" value="F:monooxygenase activity"/>
    <property type="evidence" value="ECO:0007669"/>
    <property type="project" value="UniProtKB-KW"/>
</dbReference>
<dbReference type="EMBL" id="JAHLJV010000114">
    <property type="protein sequence ID" value="KAK1570070.1"/>
    <property type="molecule type" value="Genomic_DNA"/>
</dbReference>
<dbReference type="PRINTS" id="PR00463">
    <property type="entry name" value="EP450I"/>
</dbReference>
<feature type="transmembrane region" description="Helical" evidence="10">
    <location>
        <begin position="12"/>
        <end position="36"/>
    </location>
</feature>
<organism evidence="11 12">
    <name type="scientific">Colletotrichum navitas</name>
    <dbReference type="NCBI Taxonomy" id="681940"/>
    <lineage>
        <taxon>Eukaryota</taxon>
        <taxon>Fungi</taxon>
        <taxon>Dikarya</taxon>
        <taxon>Ascomycota</taxon>
        <taxon>Pezizomycotina</taxon>
        <taxon>Sordariomycetes</taxon>
        <taxon>Hypocreomycetidae</taxon>
        <taxon>Glomerellales</taxon>
        <taxon>Glomerellaceae</taxon>
        <taxon>Colletotrichum</taxon>
        <taxon>Colletotrichum graminicola species complex</taxon>
    </lineage>
</organism>
<reference evidence="11" key="1">
    <citation type="submission" date="2021-06" db="EMBL/GenBank/DDBJ databases">
        <title>Comparative genomics, transcriptomics and evolutionary studies reveal genomic signatures of adaptation to plant cell wall in hemibiotrophic fungi.</title>
        <authorList>
            <consortium name="DOE Joint Genome Institute"/>
            <person name="Baroncelli R."/>
            <person name="Diaz J.F."/>
            <person name="Benocci T."/>
            <person name="Peng M."/>
            <person name="Battaglia E."/>
            <person name="Haridas S."/>
            <person name="Andreopoulos W."/>
            <person name="Labutti K."/>
            <person name="Pangilinan J."/>
            <person name="Floch G.L."/>
            <person name="Makela M.R."/>
            <person name="Henrissat B."/>
            <person name="Grigoriev I.V."/>
            <person name="Crouch J.A."/>
            <person name="De Vries R.P."/>
            <person name="Sukno S.A."/>
            <person name="Thon M.R."/>
        </authorList>
    </citation>
    <scope>NUCLEOTIDE SEQUENCE</scope>
    <source>
        <strain evidence="11">CBS 125086</strain>
    </source>
</reference>
<evidence type="ECO:0000256" key="6">
    <source>
        <dbReference type="ARBA" id="ARBA00023004"/>
    </source>
</evidence>
<dbReference type="RefSeq" id="XP_060408250.1">
    <property type="nucleotide sequence ID" value="XM_060564500.1"/>
</dbReference>
<comment type="cofactor">
    <cofactor evidence="1 8">
        <name>heme</name>
        <dbReference type="ChEBI" id="CHEBI:30413"/>
    </cofactor>
</comment>
<protein>
    <submittedName>
        <fullName evidence="11">Cytochrome P450</fullName>
    </submittedName>
</protein>
<evidence type="ECO:0000313" key="11">
    <source>
        <dbReference type="EMBL" id="KAK1570070.1"/>
    </source>
</evidence>
<dbReference type="InterPro" id="IPR001128">
    <property type="entry name" value="Cyt_P450"/>
</dbReference>